<dbReference type="SUPFAM" id="SSF54403">
    <property type="entry name" value="Cystatin/monellin"/>
    <property type="match status" value="1"/>
</dbReference>
<dbReference type="AlphaFoldDB" id="L7LTU8"/>
<sequence>MKALHNIALIFCVTTFTQAHWETARRSRPQLLGGWRQHKYPSQSSKFIRLAYHAFSSALGEPSMHGINLRVSKAATQVVAGLNYKLEVELAKVSCGFQHPHNYEKWHYAHNVVCFSGQVVAVCNIHFYHGIGTVTPNITSFKCNEPLFD</sequence>
<reference evidence="3" key="1">
    <citation type="submission" date="2012-11" db="EMBL/GenBank/DDBJ databases">
        <authorList>
            <person name="Lucero-Rivera Y.E."/>
            <person name="Tovar-Ramirez D."/>
        </authorList>
    </citation>
    <scope>NUCLEOTIDE SEQUENCE</scope>
    <source>
        <tissue evidence="3">Salivary gland</tissue>
    </source>
</reference>
<protein>
    <submittedName>
        <fullName evidence="3">Putative tick salivary cystatin</fullName>
    </submittedName>
</protein>
<evidence type="ECO:0000313" key="3">
    <source>
        <dbReference type="EMBL" id="JAA54259.1"/>
    </source>
</evidence>
<accession>L7LTU8</accession>
<organism evidence="3">
    <name type="scientific">Rhipicephalus pulchellus</name>
    <name type="common">Yellow backed tick</name>
    <name type="synonym">Dermacentor pulchellus</name>
    <dbReference type="NCBI Taxonomy" id="72859"/>
    <lineage>
        <taxon>Eukaryota</taxon>
        <taxon>Metazoa</taxon>
        <taxon>Ecdysozoa</taxon>
        <taxon>Arthropoda</taxon>
        <taxon>Chelicerata</taxon>
        <taxon>Arachnida</taxon>
        <taxon>Acari</taxon>
        <taxon>Parasitiformes</taxon>
        <taxon>Ixodida</taxon>
        <taxon>Ixodoidea</taxon>
        <taxon>Ixodidae</taxon>
        <taxon>Rhipicephalinae</taxon>
        <taxon>Rhipicephalus</taxon>
        <taxon>Rhipicephalus</taxon>
    </lineage>
</organism>
<evidence type="ECO:0000256" key="1">
    <source>
        <dbReference type="ARBA" id="ARBA00009403"/>
    </source>
</evidence>
<dbReference type="Gene3D" id="3.10.450.10">
    <property type="match status" value="1"/>
</dbReference>
<reference evidence="3" key="2">
    <citation type="journal article" date="2015" name="J. Proteomics">
        <title>Sexual differences in the sialomes of the zebra tick, Rhipicephalus pulchellus.</title>
        <authorList>
            <person name="Tan A.W."/>
            <person name="Francischetti I.M."/>
            <person name="Slovak M."/>
            <person name="Kini R.M."/>
            <person name="Ribeiro J.M."/>
        </authorList>
    </citation>
    <scope>NUCLEOTIDE SEQUENCE</scope>
    <source>
        <tissue evidence="3">Salivary gland</tissue>
    </source>
</reference>
<evidence type="ECO:0000256" key="2">
    <source>
        <dbReference type="SAM" id="SignalP"/>
    </source>
</evidence>
<dbReference type="PROSITE" id="PS00287">
    <property type="entry name" value="CYSTATIN"/>
    <property type="match status" value="1"/>
</dbReference>
<name>L7LTU8_RHIPC</name>
<dbReference type="InterPro" id="IPR046350">
    <property type="entry name" value="Cystatin_sf"/>
</dbReference>
<dbReference type="InterPro" id="IPR018073">
    <property type="entry name" value="Prot_inh_cystat_CS"/>
</dbReference>
<proteinExistence type="evidence at transcript level"/>
<comment type="similarity">
    <text evidence="1">Belongs to the cystatin family.</text>
</comment>
<keyword evidence="2" id="KW-0732">Signal</keyword>
<feature type="chain" id="PRO_5003980945" evidence="2">
    <location>
        <begin position="20"/>
        <end position="149"/>
    </location>
</feature>
<feature type="signal peptide" evidence="2">
    <location>
        <begin position="1"/>
        <end position="19"/>
    </location>
</feature>
<dbReference type="EMBL" id="GACK01010775">
    <property type="protein sequence ID" value="JAA54259.1"/>
    <property type="molecule type" value="mRNA"/>
</dbReference>